<feature type="transmembrane region" description="Helical" evidence="9">
    <location>
        <begin position="118"/>
        <end position="139"/>
    </location>
</feature>
<evidence type="ECO:0000256" key="7">
    <source>
        <dbReference type="ARBA" id="ARBA00023136"/>
    </source>
</evidence>
<feature type="transmembrane region" description="Helical" evidence="9">
    <location>
        <begin position="80"/>
        <end position="98"/>
    </location>
</feature>
<keyword evidence="2" id="KW-0813">Transport</keyword>
<dbReference type="Proteomes" id="UP000254925">
    <property type="component" value="Unassembled WGS sequence"/>
</dbReference>
<evidence type="ECO:0000313" key="10">
    <source>
        <dbReference type="EMBL" id="RDI59985.1"/>
    </source>
</evidence>
<keyword evidence="6 9" id="KW-1133">Transmembrane helix</keyword>
<feature type="transmembrane region" description="Helical" evidence="9">
    <location>
        <begin position="48"/>
        <end position="68"/>
    </location>
</feature>
<dbReference type="EMBL" id="QQBB01000003">
    <property type="protein sequence ID" value="RDI59985.1"/>
    <property type="molecule type" value="Genomic_DNA"/>
</dbReference>
<dbReference type="RefSeq" id="WP_114769702.1">
    <property type="nucleotide sequence ID" value="NZ_QQBB01000003.1"/>
</dbReference>
<organism evidence="10 11">
    <name type="scientific">Microvirga subterranea</name>
    <dbReference type="NCBI Taxonomy" id="186651"/>
    <lineage>
        <taxon>Bacteria</taxon>
        <taxon>Pseudomonadati</taxon>
        <taxon>Pseudomonadota</taxon>
        <taxon>Alphaproteobacteria</taxon>
        <taxon>Hyphomicrobiales</taxon>
        <taxon>Methylobacteriaceae</taxon>
        <taxon>Microvirga</taxon>
    </lineage>
</organism>
<proteinExistence type="inferred from homology"/>
<evidence type="ECO:0000256" key="4">
    <source>
        <dbReference type="ARBA" id="ARBA00022519"/>
    </source>
</evidence>
<dbReference type="Pfam" id="PF04143">
    <property type="entry name" value="Sulf_transp"/>
    <property type="match status" value="1"/>
</dbReference>
<comment type="caution">
    <text evidence="10">The sequence shown here is derived from an EMBL/GenBank/DDBJ whole genome shotgun (WGS) entry which is preliminary data.</text>
</comment>
<sequence>MDHFTPVSALVGGMLIGGSAALILILNGRVAGISGILGGLLPPSRGDVSWRIAFLAGLLLAPVIYRAFGGAIPPITVEASVPVLAIAGFLVGFGTRLGAGCTSGHGVCGVGRGSPRSIVATAVFTATAIVTVLVTRHLLGA</sequence>
<dbReference type="OrthoDB" id="9814020at2"/>
<keyword evidence="3" id="KW-1003">Cell membrane</keyword>
<dbReference type="GO" id="GO:0005886">
    <property type="term" value="C:plasma membrane"/>
    <property type="evidence" value="ECO:0007669"/>
    <property type="project" value="UniProtKB-SubCell"/>
</dbReference>
<dbReference type="PANTHER" id="PTHR30574:SF1">
    <property type="entry name" value="SULPHUR TRANSPORT DOMAIN-CONTAINING PROTEIN"/>
    <property type="match status" value="1"/>
</dbReference>
<evidence type="ECO:0000256" key="1">
    <source>
        <dbReference type="ARBA" id="ARBA00004429"/>
    </source>
</evidence>
<evidence type="ECO:0000256" key="5">
    <source>
        <dbReference type="ARBA" id="ARBA00022692"/>
    </source>
</evidence>
<evidence type="ECO:0000313" key="11">
    <source>
        <dbReference type="Proteomes" id="UP000254925"/>
    </source>
</evidence>
<gene>
    <name evidence="10" type="ORF">DES45_103243</name>
</gene>
<evidence type="ECO:0000256" key="3">
    <source>
        <dbReference type="ARBA" id="ARBA00022475"/>
    </source>
</evidence>
<dbReference type="PANTHER" id="PTHR30574">
    <property type="entry name" value="INNER MEMBRANE PROTEIN YEDE"/>
    <property type="match status" value="1"/>
</dbReference>
<evidence type="ECO:0000256" key="8">
    <source>
        <dbReference type="ARBA" id="ARBA00035655"/>
    </source>
</evidence>
<evidence type="ECO:0000256" key="2">
    <source>
        <dbReference type="ARBA" id="ARBA00022448"/>
    </source>
</evidence>
<evidence type="ECO:0000256" key="9">
    <source>
        <dbReference type="SAM" id="Phobius"/>
    </source>
</evidence>
<keyword evidence="5 9" id="KW-0812">Transmembrane</keyword>
<comment type="subcellular location">
    <subcellularLocation>
        <location evidence="1">Cell inner membrane</location>
        <topology evidence="1">Multi-pass membrane protein</topology>
    </subcellularLocation>
</comment>
<keyword evidence="7 9" id="KW-0472">Membrane</keyword>
<name>A0A370HP25_9HYPH</name>
<comment type="similarity">
    <text evidence="8">Belongs to the TsuA/YedE (TC 9.B.102) family.</text>
</comment>
<keyword evidence="4" id="KW-0997">Cell inner membrane</keyword>
<feature type="transmembrane region" description="Helical" evidence="9">
    <location>
        <begin position="7"/>
        <end position="28"/>
    </location>
</feature>
<dbReference type="InterPro" id="IPR007272">
    <property type="entry name" value="Sulf_transp_TsuA/YedE"/>
</dbReference>
<keyword evidence="11" id="KW-1185">Reference proteome</keyword>
<accession>A0A370HP25</accession>
<dbReference type="AlphaFoldDB" id="A0A370HP25"/>
<reference evidence="10 11" key="1">
    <citation type="submission" date="2018-07" db="EMBL/GenBank/DDBJ databases">
        <title>Genomic Encyclopedia of Type Strains, Phase IV (KMG-IV): sequencing the most valuable type-strain genomes for metagenomic binning, comparative biology and taxonomic classification.</title>
        <authorList>
            <person name="Goeker M."/>
        </authorList>
    </citation>
    <scope>NUCLEOTIDE SEQUENCE [LARGE SCALE GENOMIC DNA]</scope>
    <source>
        <strain evidence="10 11">DSM 14364</strain>
    </source>
</reference>
<protein>
    <submittedName>
        <fullName evidence="10">Uncharacterized protein</fullName>
    </submittedName>
</protein>
<evidence type="ECO:0000256" key="6">
    <source>
        <dbReference type="ARBA" id="ARBA00022989"/>
    </source>
</evidence>